<dbReference type="InterPro" id="IPR008257">
    <property type="entry name" value="Pept_M19"/>
</dbReference>
<dbReference type="Gene3D" id="3.20.20.140">
    <property type="entry name" value="Metal-dependent hydrolases"/>
    <property type="match status" value="1"/>
</dbReference>
<dbReference type="InterPro" id="IPR032466">
    <property type="entry name" value="Metal_Hydrolase"/>
</dbReference>
<reference evidence="1" key="1">
    <citation type="submission" date="2020-10" db="EMBL/GenBank/DDBJ databases">
        <authorList>
            <person name="Gilroy R."/>
        </authorList>
    </citation>
    <scope>NUCLEOTIDE SEQUENCE</scope>
    <source>
        <strain evidence="1">CHK178-757</strain>
    </source>
</reference>
<evidence type="ECO:0000313" key="2">
    <source>
        <dbReference type="Proteomes" id="UP000823927"/>
    </source>
</evidence>
<organism evidence="1 2">
    <name type="scientific">Candidatus Scybalocola faecigallinarum</name>
    <dbReference type="NCBI Taxonomy" id="2840941"/>
    <lineage>
        <taxon>Bacteria</taxon>
        <taxon>Bacillati</taxon>
        <taxon>Bacillota</taxon>
        <taxon>Clostridia</taxon>
        <taxon>Lachnospirales</taxon>
        <taxon>Lachnospiraceae</taxon>
        <taxon>Lachnospiraceae incertae sedis</taxon>
        <taxon>Candidatus Scybalocola (ex Gilroy et al. 2021)</taxon>
    </lineage>
</organism>
<dbReference type="GO" id="GO:0070573">
    <property type="term" value="F:metallodipeptidase activity"/>
    <property type="evidence" value="ECO:0007669"/>
    <property type="project" value="InterPro"/>
</dbReference>
<protein>
    <submittedName>
        <fullName evidence="1">Membrane dipeptidase</fullName>
    </submittedName>
</protein>
<reference evidence="1" key="2">
    <citation type="journal article" date="2021" name="PeerJ">
        <title>Extensive microbial diversity within the chicken gut microbiome revealed by metagenomics and culture.</title>
        <authorList>
            <person name="Gilroy R."/>
            <person name="Ravi A."/>
            <person name="Getino M."/>
            <person name="Pursley I."/>
            <person name="Horton D.L."/>
            <person name="Alikhan N.F."/>
            <person name="Baker D."/>
            <person name="Gharbi K."/>
            <person name="Hall N."/>
            <person name="Watson M."/>
            <person name="Adriaenssens E.M."/>
            <person name="Foster-Nyarko E."/>
            <person name="Jarju S."/>
            <person name="Secka A."/>
            <person name="Antonio M."/>
            <person name="Oren A."/>
            <person name="Chaudhuri R.R."/>
            <person name="La Ragione R."/>
            <person name="Hildebrand F."/>
            <person name="Pallen M.J."/>
        </authorList>
    </citation>
    <scope>NUCLEOTIDE SEQUENCE</scope>
    <source>
        <strain evidence="1">CHK178-757</strain>
    </source>
</reference>
<dbReference type="Pfam" id="PF01244">
    <property type="entry name" value="Peptidase_M19"/>
    <property type="match status" value="1"/>
</dbReference>
<accession>A0A9D1F5L0</accession>
<dbReference type="PROSITE" id="PS51365">
    <property type="entry name" value="RENAL_DIPEPTIDASE_2"/>
    <property type="match status" value="1"/>
</dbReference>
<name>A0A9D1F5L0_9FIRM</name>
<dbReference type="Proteomes" id="UP000823927">
    <property type="component" value="Unassembled WGS sequence"/>
</dbReference>
<dbReference type="PANTHER" id="PTHR10443">
    <property type="entry name" value="MICROSOMAL DIPEPTIDASE"/>
    <property type="match status" value="1"/>
</dbReference>
<sequence length="339" mass="37532">MAGYIDMHCDTLTSLMGKAQSGDLMENNLSVDLQRLQNNGNAIEFFACFIYLDRFKSEAGEALDNAAGQGRWDLDRAWAYTMDVLDFYEENQKKYSHALYTVKSARDARFVLSREKPGLCGGLLTVEEGGILDGSMERLNTLFNRGVRLMTLTWNFDNCLGHPNSRDASKNALGLTPFGFSVIEAMEKMGMMVDVSHLSDGGFYDVAQHMKKPFVASHSNARALCPHPRNLTDHMIRTLADHGGVAGLNFCPAFLDEKNGSTVEAMTAHVHHMIRVGGEDVVALGTDFDGISGPLEIPHTGKMELLYHALKTSGLTQRVLDKLWYGNVLRVMEDVMGDL</sequence>
<dbReference type="GO" id="GO:0006508">
    <property type="term" value="P:proteolysis"/>
    <property type="evidence" value="ECO:0007669"/>
    <property type="project" value="InterPro"/>
</dbReference>
<dbReference type="SUPFAM" id="SSF51556">
    <property type="entry name" value="Metallo-dependent hydrolases"/>
    <property type="match status" value="1"/>
</dbReference>
<comment type="caution">
    <text evidence="1">The sequence shown here is derived from an EMBL/GenBank/DDBJ whole genome shotgun (WGS) entry which is preliminary data.</text>
</comment>
<dbReference type="PANTHER" id="PTHR10443:SF12">
    <property type="entry name" value="DIPEPTIDASE"/>
    <property type="match status" value="1"/>
</dbReference>
<dbReference type="EMBL" id="DVIT01000027">
    <property type="protein sequence ID" value="HIS47407.1"/>
    <property type="molecule type" value="Genomic_DNA"/>
</dbReference>
<dbReference type="AlphaFoldDB" id="A0A9D1F5L0"/>
<proteinExistence type="predicted"/>
<gene>
    <name evidence="1" type="ORF">IAB46_07605</name>
</gene>
<evidence type="ECO:0000313" key="1">
    <source>
        <dbReference type="EMBL" id="HIS47407.1"/>
    </source>
</evidence>